<accession>A0A149R1M6</accession>
<evidence type="ECO:0000313" key="2">
    <source>
        <dbReference type="EMBL" id="MBF0883963.1"/>
    </source>
</evidence>
<protein>
    <submittedName>
        <fullName evidence="1">Uncharacterized protein</fullName>
    </submittedName>
</protein>
<dbReference type="Proteomes" id="UP000075573">
    <property type="component" value="Unassembled WGS sequence"/>
</dbReference>
<gene>
    <name evidence="1" type="ORF">AD929_00890</name>
    <name evidence="2" type="ORF">HKD31_14675</name>
</gene>
<evidence type="ECO:0000313" key="3">
    <source>
        <dbReference type="Proteomes" id="UP000075573"/>
    </source>
</evidence>
<proteinExistence type="predicted"/>
<evidence type="ECO:0000313" key="1">
    <source>
        <dbReference type="EMBL" id="KXV03324.1"/>
    </source>
</evidence>
<sequence length="87" mass="9817">MPSLALTSPDTQSQFSLVQAHQEGWTILEGCGPENMDTQIRGVTCSDQHAWWRVSQKARCGSEYHREALARLSDSERQQISLRFGPL</sequence>
<organism evidence="1 3">
    <name type="scientific">Gluconobacter potus</name>
    <dbReference type="NCBI Taxonomy" id="2724927"/>
    <lineage>
        <taxon>Bacteria</taxon>
        <taxon>Pseudomonadati</taxon>
        <taxon>Pseudomonadota</taxon>
        <taxon>Alphaproteobacteria</taxon>
        <taxon>Acetobacterales</taxon>
        <taxon>Acetobacteraceae</taxon>
        <taxon>Gluconobacter</taxon>
    </lineage>
</organism>
<dbReference type="AlphaFoldDB" id="A0A149R1M6"/>
<dbReference type="EMBL" id="LHZB01000064">
    <property type="protein sequence ID" value="KXV03324.1"/>
    <property type="molecule type" value="Genomic_DNA"/>
</dbReference>
<name>A0A149R1M6_9PROT</name>
<dbReference type="PATRIC" id="fig|442.7.peg.3250"/>
<dbReference type="EMBL" id="JABCQF010000018">
    <property type="protein sequence ID" value="MBF0883963.1"/>
    <property type="molecule type" value="Genomic_DNA"/>
</dbReference>
<reference evidence="2 4" key="4">
    <citation type="submission" date="2020-11" db="EMBL/GenBank/DDBJ databases">
        <title>Description of novel Gluconobacter species.</title>
        <authorList>
            <person name="Cleenwerck I."/>
            <person name="Cnockaert M."/>
            <person name="Borremans W."/>
            <person name="Wieme A.D."/>
            <person name="De Vuyst L."/>
            <person name="Vandamme P."/>
        </authorList>
    </citation>
    <scope>NUCLEOTIDE SEQUENCE [LARGE SCALE GENOMIC DNA]</scope>
    <source>
        <strain evidence="2 4">R-71646</strain>
    </source>
</reference>
<comment type="caution">
    <text evidence="1">The sequence shown here is derived from an EMBL/GenBank/DDBJ whole genome shotgun (WGS) entry which is preliminary data.</text>
</comment>
<reference evidence="4" key="2">
    <citation type="submission" date="2020-04" db="EMBL/GenBank/DDBJ databases">
        <title>Description of novel Gluconacetobacter.</title>
        <authorList>
            <person name="Sombolestani A."/>
        </authorList>
    </citation>
    <scope>NUCLEOTIDE SEQUENCE [LARGE SCALE GENOMIC DNA]</scope>
    <source>
        <strain evidence="4">R-71646</strain>
    </source>
</reference>
<reference evidence="1 3" key="1">
    <citation type="submission" date="2015-06" db="EMBL/GenBank/DDBJ databases">
        <title>Improved classification and identification of acetic acid bacteria using matrix-assisted laser desorption/ionization time-of-flight mass spectrometry; Gluconobacter nephelii and Gluconobacter uchimurae are later heterotypic synonyms of Gluconobacter japonicus and Gluconobacter oxydans, respectively.</title>
        <authorList>
            <person name="Li L."/>
            <person name="Cleenwerck I."/>
            <person name="De Vuyst L."/>
            <person name="Vandamme P."/>
        </authorList>
    </citation>
    <scope>NUCLEOTIDE SEQUENCE [LARGE SCALE GENOMIC DNA]</scope>
    <source>
        <strain evidence="1 3">LMG 1764</strain>
    </source>
</reference>
<keyword evidence="4" id="KW-1185">Reference proteome</keyword>
<reference evidence="2" key="3">
    <citation type="submission" date="2020-04" db="EMBL/GenBank/DDBJ databases">
        <authorList>
            <person name="Sombolestani A."/>
        </authorList>
    </citation>
    <scope>NUCLEOTIDE SEQUENCE</scope>
    <source>
        <strain evidence="2">R-71646</strain>
    </source>
</reference>
<evidence type="ECO:0000313" key="4">
    <source>
        <dbReference type="Proteomes" id="UP000644588"/>
    </source>
</evidence>
<dbReference type="Proteomes" id="UP000644588">
    <property type="component" value="Unassembled WGS sequence"/>
</dbReference>